<protein>
    <recommendedName>
        <fullName evidence="3">WXG100 family type VII secretion target</fullName>
    </recommendedName>
</protein>
<proteinExistence type="predicted"/>
<accession>A0A2C9YR12</accession>
<organism evidence="1 2">
    <name type="scientific">Bacillus thuringiensis serovar vazensis</name>
    <dbReference type="NCBI Taxonomy" id="180867"/>
    <lineage>
        <taxon>Bacteria</taxon>
        <taxon>Bacillati</taxon>
        <taxon>Bacillota</taxon>
        <taxon>Bacilli</taxon>
        <taxon>Bacillales</taxon>
        <taxon>Bacillaceae</taxon>
        <taxon>Bacillus</taxon>
        <taxon>Bacillus cereus group</taxon>
    </lineage>
</organism>
<dbReference type="Pfam" id="PF06013">
    <property type="entry name" value="WXG100"/>
    <property type="match status" value="1"/>
</dbReference>
<dbReference type="Gene3D" id="1.10.287.850">
    <property type="entry name" value="HP0062-like domain"/>
    <property type="match status" value="1"/>
</dbReference>
<dbReference type="Proteomes" id="UP000194911">
    <property type="component" value="Unassembled WGS sequence"/>
</dbReference>
<dbReference type="SUPFAM" id="SSF140453">
    <property type="entry name" value="EsxAB dimer-like"/>
    <property type="match status" value="1"/>
</dbReference>
<sequence>MKILVTPELLEETANKFKSAQEQSQQIFTNLRQDILHLEMVWYGTTRENFIMTINNLAK</sequence>
<evidence type="ECO:0008006" key="3">
    <source>
        <dbReference type="Google" id="ProtNLM"/>
    </source>
</evidence>
<dbReference type="EMBL" id="NFDQ01000040">
    <property type="protein sequence ID" value="OTY77137.1"/>
    <property type="molecule type" value="Genomic_DNA"/>
</dbReference>
<dbReference type="InterPro" id="IPR036689">
    <property type="entry name" value="ESAT-6-like_sf"/>
</dbReference>
<evidence type="ECO:0000313" key="2">
    <source>
        <dbReference type="Proteomes" id="UP000194911"/>
    </source>
</evidence>
<gene>
    <name evidence="1" type="ORF">BK749_10570</name>
</gene>
<name>A0A2C9YR12_BACTU</name>
<comment type="caution">
    <text evidence="1">The sequence shown here is derived from an EMBL/GenBank/DDBJ whole genome shotgun (WGS) entry which is preliminary data.</text>
</comment>
<dbReference type="InterPro" id="IPR010310">
    <property type="entry name" value="T7SS_ESAT-6-like"/>
</dbReference>
<dbReference type="RefSeq" id="WP_003304614.1">
    <property type="nucleotide sequence ID" value="NZ_NFDQ01000040.1"/>
</dbReference>
<dbReference type="AlphaFoldDB" id="A0A2C9YR12"/>
<evidence type="ECO:0000313" key="1">
    <source>
        <dbReference type="EMBL" id="OTY77137.1"/>
    </source>
</evidence>
<reference evidence="1 2" key="1">
    <citation type="submission" date="2016-10" db="EMBL/GenBank/DDBJ databases">
        <title>Comparative genomics of Bacillus thuringiensis reveals a path to pathogens against multiple invertebrate hosts.</title>
        <authorList>
            <person name="Zheng J."/>
            <person name="Gao Q."/>
            <person name="Liu H."/>
            <person name="Peng D."/>
            <person name="Ruan L."/>
            <person name="Sun M."/>
        </authorList>
    </citation>
    <scope>NUCLEOTIDE SEQUENCE [LARGE SCALE GENOMIC DNA]</scope>
    <source>
        <strain evidence="1">BGSC 4CE1</strain>
    </source>
</reference>